<evidence type="ECO:0000313" key="3">
    <source>
        <dbReference type="Proteomes" id="UP001642483"/>
    </source>
</evidence>
<proteinExistence type="predicted"/>
<accession>A0ABP0H1J7</accession>
<protein>
    <recommendedName>
        <fullName evidence="1">BHLH domain-containing protein</fullName>
    </recommendedName>
</protein>
<sequence>MVKASPLHENMSLSNDRSAKQAKKLDCIGKVDKRNQICFKEASKLQKRQELRLLYKKLREVIPSCKAKPVSSLDIVLHAVDYINDLHKMLDNQHPGAYSGSFPLQFDNNGLVCQPAVNKNSQISFRDVTNVNTLSETRPHPKLPN</sequence>
<dbReference type="PROSITE" id="PS50888">
    <property type="entry name" value="BHLH"/>
    <property type="match status" value="1"/>
</dbReference>
<dbReference type="Gene3D" id="4.10.280.10">
    <property type="entry name" value="Helix-loop-helix DNA-binding domain"/>
    <property type="match status" value="1"/>
</dbReference>
<dbReference type="SUPFAM" id="SSF47459">
    <property type="entry name" value="HLH, helix-loop-helix DNA-binding domain"/>
    <property type="match status" value="1"/>
</dbReference>
<evidence type="ECO:0000259" key="1">
    <source>
        <dbReference type="PROSITE" id="PS50888"/>
    </source>
</evidence>
<gene>
    <name evidence="2" type="ORF">CVLEPA_LOCUS31370</name>
</gene>
<reference evidence="2 3" key="1">
    <citation type="submission" date="2024-02" db="EMBL/GenBank/DDBJ databases">
        <authorList>
            <person name="Daric V."/>
            <person name="Darras S."/>
        </authorList>
    </citation>
    <scope>NUCLEOTIDE SEQUENCE [LARGE SCALE GENOMIC DNA]</scope>
</reference>
<dbReference type="Proteomes" id="UP001642483">
    <property type="component" value="Unassembled WGS sequence"/>
</dbReference>
<comment type="caution">
    <text evidence="2">The sequence shown here is derived from an EMBL/GenBank/DDBJ whole genome shotgun (WGS) entry which is preliminary data.</text>
</comment>
<dbReference type="InterPro" id="IPR036638">
    <property type="entry name" value="HLH_DNA-bd_sf"/>
</dbReference>
<evidence type="ECO:0000313" key="2">
    <source>
        <dbReference type="EMBL" id="CAK8697882.1"/>
    </source>
</evidence>
<name>A0ABP0H1J7_CLALP</name>
<organism evidence="2 3">
    <name type="scientific">Clavelina lepadiformis</name>
    <name type="common">Light-bulb sea squirt</name>
    <name type="synonym">Ascidia lepadiformis</name>
    <dbReference type="NCBI Taxonomy" id="159417"/>
    <lineage>
        <taxon>Eukaryota</taxon>
        <taxon>Metazoa</taxon>
        <taxon>Chordata</taxon>
        <taxon>Tunicata</taxon>
        <taxon>Ascidiacea</taxon>
        <taxon>Aplousobranchia</taxon>
        <taxon>Clavelinidae</taxon>
        <taxon>Clavelina</taxon>
    </lineage>
</organism>
<dbReference type="EMBL" id="CAWYQH010000174">
    <property type="protein sequence ID" value="CAK8697882.1"/>
    <property type="molecule type" value="Genomic_DNA"/>
</dbReference>
<dbReference type="Pfam" id="PF00010">
    <property type="entry name" value="HLH"/>
    <property type="match status" value="1"/>
</dbReference>
<keyword evidence="3" id="KW-1185">Reference proteome</keyword>
<feature type="domain" description="BHLH" evidence="1">
    <location>
        <begin position="35"/>
        <end position="86"/>
    </location>
</feature>
<dbReference type="InterPro" id="IPR011598">
    <property type="entry name" value="bHLH_dom"/>
</dbReference>